<keyword evidence="2" id="KW-1185">Reference proteome</keyword>
<evidence type="ECO:0000313" key="2">
    <source>
        <dbReference type="Proteomes" id="UP000016587"/>
    </source>
</evidence>
<dbReference type="RefSeq" id="WP_021760952.1">
    <property type="nucleotide sequence ID" value="NC_022444.1"/>
</dbReference>
<dbReference type="eggNOG" id="COG1387">
    <property type="taxonomic scope" value="Bacteria"/>
</dbReference>
<dbReference type="EMBL" id="CP006585">
    <property type="protein sequence ID" value="AGW14004.1"/>
    <property type="molecule type" value="Genomic_DNA"/>
</dbReference>
<dbReference type="CDD" id="cd07432">
    <property type="entry name" value="PHP_HisPPase"/>
    <property type="match status" value="1"/>
</dbReference>
<dbReference type="HOGENOM" id="CLU_1198233_0_0_7"/>
<dbReference type="KEGG" id="dgg:DGI_2249"/>
<dbReference type="Gene3D" id="3.20.20.140">
    <property type="entry name" value="Metal-dependent hydrolases"/>
    <property type="match status" value="1"/>
</dbReference>
<evidence type="ECO:0000313" key="1">
    <source>
        <dbReference type="EMBL" id="AGW14004.1"/>
    </source>
</evidence>
<gene>
    <name evidence="1" type="ORF">DGI_2249</name>
</gene>
<protein>
    <submittedName>
        <fullName evidence="1">Putative PHP domain protein</fullName>
    </submittedName>
</protein>
<accession>T2GCV0</accession>
<organism evidence="1 2">
    <name type="scientific">Megalodesulfovibrio gigas (strain ATCC 19364 / DSM 1382 / NCIMB 9332 / VKM B-1759)</name>
    <name type="common">Desulfovibrio gigas</name>
    <dbReference type="NCBI Taxonomy" id="1121448"/>
    <lineage>
        <taxon>Bacteria</taxon>
        <taxon>Pseudomonadati</taxon>
        <taxon>Thermodesulfobacteriota</taxon>
        <taxon>Desulfovibrionia</taxon>
        <taxon>Desulfovibrionales</taxon>
        <taxon>Desulfovibrionaceae</taxon>
        <taxon>Megalodesulfovibrio</taxon>
    </lineage>
</organism>
<sequence length="231" mass="25750">MRLDCHAHTRRFSACSSLAPEELCRLALARGLDAVVFTEHHHQWSREDLIFLEAAHPPLRLYAGMELTLAEHYDVVLIAPPALLTEHCPGRPGLSLAEVARGLAPVRSQVFAFVAHPFRYSCDIPNELMDILHWVDGVEVNSVNLLKYNHTLHQGFVAPTNWACYTHALRLVPRIALYNTDCHHPPGVGVLANELPAPPPEDEAALVQLLRTTPIAQWQHATALRAMLDPD</sequence>
<proteinExistence type="predicted"/>
<dbReference type="STRING" id="1121448.DGI_2249"/>
<name>T2GCV0_MEGG1</name>
<reference evidence="1 2" key="1">
    <citation type="journal article" date="2013" name="J. Bacteriol.">
        <title>Roles of HynAB and Ech, the only two hydrogenases found in the model sulfate reducer Desulfovibrio gigas.</title>
        <authorList>
            <person name="Morais-Silva F.O."/>
            <person name="Santos C.I."/>
            <person name="Rodrigues R."/>
            <person name="Pereira I.A."/>
            <person name="Rodrigues-Pousada C."/>
        </authorList>
    </citation>
    <scope>NUCLEOTIDE SEQUENCE [LARGE SCALE GENOMIC DNA]</scope>
    <source>
        <strain evidence="2">ATCC 19364 / DSM 1382 / NCIMB 9332 / VKM B-1759</strain>
    </source>
</reference>
<dbReference type="InterPro" id="IPR016195">
    <property type="entry name" value="Pol/histidinol_Pase-like"/>
</dbReference>
<dbReference type="OrthoDB" id="9775360at2"/>
<dbReference type="AlphaFoldDB" id="T2GCV0"/>
<dbReference type="PATRIC" id="fig|1121448.10.peg.2202"/>
<dbReference type="Proteomes" id="UP000016587">
    <property type="component" value="Chromosome"/>
</dbReference>
<dbReference type="GO" id="GO:0003824">
    <property type="term" value="F:catalytic activity"/>
    <property type="evidence" value="ECO:0007669"/>
    <property type="project" value="InterPro"/>
</dbReference>
<dbReference type="SUPFAM" id="SSF89550">
    <property type="entry name" value="PHP domain-like"/>
    <property type="match status" value="1"/>
</dbReference>
<reference evidence="2" key="2">
    <citation type="submission" date="2013-07" db="EMBL/GenBank/DDBJ databases">
        <authorList>
            <person name="Morais-Silva F.O."/>
            <person name="Rezende A.M."/>
            <person name="Pimentel C."/>
            <person name="Resende D.M."/>
            <person name="Santos C.I."/>
            <person name="Clemente C."/>
            <person name="de Oliveira L.M."/>
            <person name="da Silva S.M."/>
            <person name="Costa D.A."/>
            <person name="Varela-Raposo A."/>
            <person name="Horacio E.C.A."/>
            <person name="Matos M."/>
            <person name="Flores O."/>
            <person name="Ruiz J.C."/>
            <person name="Rodrigues-Pousada C."/>
        </authorList>
    </citation>
    <scope>NUCLEOTIDE SEQUENCE [LARGE SCALE GENOMIC DNA]</scope>
    <source>
        <strain evidence="2">ATCC 19364 / DSM 1382 / NCIMB 9332 / VKM B-1759</strain>
    </source>
</reference>